<dbReference type="InterPro" id="IPR014043">
    <property type="entry name" value="Acyl_transferase_dom"/>
</dbReference>
<dbReference type="InterPro" id="IPR050858">
    <property type="entry name" value="Mal-CoA-ACP_Trans/PKS_FabD"/>
</dbReference>
<accession>A0A1N7P6Y1</accession>
<dbReference type="PANTHER" id="PTHR42681:SF6">
    <property type="entry name" value="BLL0263 PROTEIN"/>
    <property type="match status" value="1"/>
</dbReference>
<evidence type="ECO:0000313" key="2">
    <source>
        <dbReference type="EMBL" id="SIT06362.1"/>
    </source>
</evidence>
<dbReference type="InterPro" id="IPR001227">
    <property type="entry name" value="Ac_transferase_dom_sf"/>
</dbReference>
<dbReference type="SUPFAM" id="SSF55048">
    <property type="entry name" value="Probable ACP-binding domain of malonyl-CoA ACP transacylase"/>
    <property type="match status" value="1"/>
</dbReference>
<evidence type="ECO:0000259" key="1">
    <source>
        <dbReference type="SMART" id="SM00827"/>
    </source>
</evidence>
<dbReference type="GO" id="GO:0004314">
    <property type="term" value="F:[acyl-carrier-protein] S-malonyltransferase activity"/>
    <property type="evidence" value="ECO:0007669"/>
    <property type="project" value="TreeGrafter"/>
</dbReference>
<dbReference type="Gene3D" id="3.30.70.250">
    <property type="entry name" value="Malonyl-CoA ACP transacylase, ACP-binding"/>
    <property type="match status" value="1"/>
</dbReference>
<keyword evidence="3" id="KW-1185">Reference proteome</keyword>
<dbReference type="OrthoDB" id="9808564at2"/>
<dbReference type="PANTHER" id="PTHR42681">
    <property type="entry name" value="MALONYL-COA-ACYL CARRIER PROTEIN TRANSACYLASE, MITOCHONDRIAL"/>
    <property type="match status" value="1"/>
</dbReference>
<dbReference type="InterPro" id="IPR016035">
    <property type="entry name" value="Acyl_Trfase/lysoPLipase"/>
</dbReference>
<reference evidence="2 3" key="1">
    <citation type="submission" date="2017-01" db="EMBL/GenBank/DDBJ databases">
        <authorList>
            <person name="Mah S.A."/>
            <person name="Swanson W.J."/>
            <person name="Moy G.W."/>
            <person name="Vacquier V.D."/>
        </authorList>
    </citation>
    <scope>NUCLEOTIDE SEQUENCE [LARGE SCALE GENOMIC DNA]</scope>
    <source>
        <strain evidence="2 3">DSM 11589</strain>
    </source>
</reference>
<dbReference type="EMBL" id="FTOA01000006">
    <property type="protein sequence ID" value="SIT06362.1"/>
    <property type="molecule type" value="Genomic_DNA"/>
</dbReference>
<dbReference type="AlphaFoldDB" id="A0A1N7P6Y1"/>
<feature type="domain" description="Malonyl-CoA:ACP transacylase (MAT)" evidence="1">
    <location>
        <begin position="6"/>
        <end position="296"/>
    </location>
</feature>
<dbReference type="SUPFAM" id="SSF52151">
    <property type="entry name" value="FabD/lysophospholipase-like"/>
    <property type="match status" value="1"/>
</dbReference>
<dbReference type="GO" id="GO:0006633">
    <property type="term" value="P:fatty acid biosynthetic process"/>
    <property type="evidence" value="ECO:0007669"/>
    <property type="project" value="TreeGrafter"/>
</dbReference>
<dbReference type="SMART" id="SM00827">
    <property type="entry name" value="PKS_AT"/>
    <property type="match status" value="1"/>
</dbReference>
<name>A0A1N7P6Y1_9PROT</name>
<evidence type="ECO:0000313" key="3">
    <source>
        <dbReference type="Proteomes" id="UP000185678"/>
    </source>
</evidence>
<dbReference type="Proteomes" id="UP000185678">
    <property type="component" value="Unassembled WGS sequence"/>
</dbReference>
<protein>
    <submittedName>
        <fullName evidence="2">[acyl-carrier-protein] S-malonyltransferase</fullName>
    </submittedName>
</protein>
<dbReference type="Gene3D" id="3.40.366.10">
    <property type="entry name" value="Malonyl-Coenzyme A Acyl Carrier Protein, domain 2"/>
    <property type="match status" value="1"/>
</dbReference>
<dbReference type="RefSeq" id="WP_076401432.1">
    <property type="nucleotide sequence ID" value="NZ_FTOA01000006.1"/>
</dbReference>
<dbReference type="GO" id="GO:0005829">
    <property type="term" value="C:cytosol"/>
    <property type="evidence" value="ECO:0007669"/>
    <property type="project" value="TreeGrafter"/>
</dbReference>
<keyword evidence="2" id="KW-0808">Transferase</keyword>
<sequence>MRLGLLCPGQGDQTPAMFDSLAGQAAAAPVLDGAATLLEEPLGAIAPDRLVLNAVAQPALCAYQLAIWQVLRPHLPDPCILAGYSVGELAAHGCAGALAPEAVIALAARRAALMDAASARAGGLMAVRGLRQPELEPLLAARSCELAIINDLDRLVVGGPTEELAALEGDLITRGAKVTPLKITIASHTSVMASAVEPFRRDLSAACWTAHEAPVVAGIDASMIRSKARAVETLAAQIARPVDWSGCMTALREAGCTVLLELGPGNGLARMVRDRFPDLPVRSVSEFRSIAGVIDWVQAAD</sequence>
<organism evidence="2 3">
    <name type="scientific">Insolitispirillum peregrinum</name>
    <dbReference type="NCBI Taxonomy" id="80876"/>
    <lineage>
        <taxon>Bacteria</taxon>
        <taxon>Pseudomonadati</taxon>
        <taxon>Pseudomonadota</taxon>
        <taxon>Alphaproteobacteria</taxon>
        <taxon>Rhodospirillales</taxon>
        <taxon>Novispirillaceae</taxon>
        <taxon>Insolitispirillum</taxon>
    </lineage>
</organism>
<dbReference type="Pfam" id="PF00698">
    <property type="entry name" value="Acyl_transf_1"/>
    <property type="match status" value="1"/>
</dbReference>
<gene>
    <name evidence="2" type="ORF">SAMN05421779_106113</name>
</gene>
<dbReference type="InterPro" id="IPR016036">
    <property type="entry name" value="Malonyl_transacylase_ACP-bd"/>
</dbReference>
<proteinExistence type="predicted"/>
<dbReference type="STRING" id="80876.SAMN05421779_106113"/>